<evidence type="ECO:0000313" key="1">
    <source>
        <dbReference type="EMBL" id="KAK5981313.1"/>
    </source>
</evidence>
<accession>A0AAN8G5I0</accession>
<proteinExistence type="predicted"/>
<dbReference type="AlphaFoldDB" id="A0AAN8G5I0"/>
<evidence type="ECO:0000313" key="2">
    <source>
        <dbReference type="Proteomes" id="UP001331761"/>
    </source>
</evidence>
<organism evidence="1 2">
    <name type="scientific">Trichostrongylus colubriformis</name>
    <name type="common">Black scour worm</name>
    <dbReference type="NCBI Taxonomy" id="6319"/>
    <lineage>
        <taxon>Eukaryota</taxon>
        <taxon>Metazoa</taxon>
        <taxon>Ecdysozoa</taxon>
        <taxon>Nematoda</taxon>
        <taxon>Chromadorea</taxon>
        <taxon>Rhabditida</taxon>
        <taxon>Rhabditina</taxon>
        <taxon>Rhabditomorpha</taxon>
        <taxon>Strongyloidea</taxon>
        <taxon>Trichostrongylidae</taxon>
        <taxon>Trichostrongylus</taxon>
    </lineage>
</organism>
<gene>
    <name evidence="1" type="ORF">GCK32_021249</name>
</gene>
<reference evidence="1 2" key="1">
    <citation type="submission" date="2019-10" db="EMBL/GenBank/DDBJ databases">
        <title>Assembly and Annotation for the nematode Trichostrongylus colubriformis.</title>
        <authorList>
            <person name="Martin J."/>
        </authorList>
    </citation>
    <scope>NUCLEOTIDE SEQUENCE [LARGE SCALE GENOMIC DNA]</scope>
    <source>
        <strain evidence="1">G859</strain>
        <tissue evidence="1">Whole worm</tissue>
    </source>
</reference>
<dbReference type="Proteomes" id="UP001331761">
    <property type="component" value="Unassembled WGS sequence"/>
</dbReference>
<dbReference type="EMBL" id="WIXE01006404">
    <property type="protein sequence ID" value="KAK5981313.1"/>
    <property type="molecule type" value="Genomic_DNA"/>
</dbReference>
<protein>
    <submittedName>
        <fullName evidence="1">Uncharacterized protein</fullName>
    </submittedName>
</protein>
<name>A0AAN8G5I0_TRICO</name>
<comment type="caution">
    <text evidence="1">The sequence shown here is derived from an EMBL/GenBank/DDBJ whole genome shotgun (WGS) entry which is preliminary data.</text>
</comment>
<keyword evidence="2" id="KW-1185">Reference proteome</keyword>
<sequence length="90" mass="10155">MLCNVLARWRASRASSFYYHLPLPPHQSCCFLLYQPSRLPYHSCISCIYVAPLHSALVTGDMDDPVGSEPSMVVKKLVKTYVDLVAYSMD</sequence>